<accession>A0ACC2QF25</accession>
<evidence type="ECO:0000313" key="2">
    <source>
        <dbReference type="Proteomes" id="UP001231649"/>
    </source>
</evidence>
<proteinExistence type="predicted"/>
<protein>
    <submittedName>
        <fullName evidence="1">Uncharacterized protein</fullName>
    </submittedName>
</protein>
<reference evidence="1" key="1">
    <citation type="submission" date="2023-03" db="EMBL/GenBank/DDBJ databases">
        <title>Chromosome-level genomes of two armyworms, Mythimna separata and Mythimna loreyi, provide insights into the biosynthesis and reception of sex pheromones.</title>
        <authorList>
            <person name="Zhao H."/>
        </authorList>
    </citation>
    <scope>NUCLEOTIDE SEQUENCE</scope>
    <source>
        <strain evidence="1">BeijingLab</strain>
    </source>
</reference>
<evidence type="ECO:0000313" key="1">
    <source>
        <dbReference type="EMBL" id="KAJ8714280.1"/>
    </source>
</evidence>
<organism evidence="1 2">
    <name type="scientific">Mythimna loreyi</name>
    <dbReference type="NCBI Taxonomy" id="667449"/>
    <lineage>
        <taxon>Eukaryota</taxon>
        <taxon>Metazoa</taxon>
        <taxon>Ecdysozoa</taxon>
        <taxon>Arthropoda</taxon>
        <taxon>Hexapoda</taxon>
        <taxon>Insecta</taxon>
        <taxon>Pterygota</taxon>
        <taxon>Neoptera</taxon>
        <taxon>Endopterygota</taxon>
        <taxon>Lepidoptera</taxon>
        <taxon>Glossata</taxon>
        <taxon>Ditrysia</taxon>
        <taxon>Noctuoidea</taxon>
        <taxon>Noctuidae</taxon>
        <taxon>Noctuinae</taxon>
        <taxon>Hadenini</taxon>
        <taxon>Mythimna</taxon>
    </lineage>
</organism>
<name>A0ACC2QF25_9NEOP</name>
<sequence>MHKETVVSIRPDREIRKKVITPGDFLLVPYEDSRCKITLSDVKCCNEAGPCEIDPVSRIFSRAFDGNVLIGDSDSFIDKDFELVLQRMCCGETCEATLIYRNAEGTLMKEITCKVDLKEVTEEQLISNWSWERLYEAAVHHKERGVDLIKQGRTADAFRRFNKALKMLIATEPLDPKVVSEQVVKDMVELKVKLYNNLAHCQLQHDEYEATLELCDKALKFDPVNVKALYRKCTAHSGLHMYEDAWTDIQEALRIEPNDKAAQLKANSLKPKIEKINKDYTTVIKKMFG</sequence>
<keyword evidence="2" id="KW-1185">Reference proteome</keyword>
<dbReference type="Proteomes" id="UP001231649">
    <property type="component" value="Chromosome 20"/>
</dbReference>
<comment type="caution">
    <text evidence="1">The sequence shown here is derived from an EMBL/GenBank/DDBJ whole genome shotgun (WGS) entry which is preliminary data.</text>
</comment>
<gene>
    <name evidence="1" type="ORF">PYW08_007900</name>
</gene>
<dbReference type="EMBL" id="CM056796">
    <property type="protein sequence ID" value="KAJ8714280.1"/>
    <property type="molecule type" value="Genomic_DNA"/>
</dbReference>